<sequence>MLPCLNKQLFGLDCPGCGLQRSLYFLLHGEFMAAFKMYPAIYPMILLLFFLGSSIFVKFRFAGIIKWSLISLTVGTILVSYFIKMNNLFN</sequence>
<evidence type="ECO:0000313" key="2">
    <source>
        <dbReference type="EMBL" id="TAI49348.1"/>
    </source>
</evidence>
<dbReference type="InterPro" id="IPR021215">
    <property type="entry name" value="DUF2752"/>
</dbReference>
<dbReference type="RefSeq" id="WP_130611067.1">
    <property type="nucleotide sequence ID" value="NZ_SGIU01000001.1"/>
</dbReference>
<accession>A0A4Q8QJ70</accession>
<gene>
    <name evidence="2" type="ORF">EW142_06005</name>
</gene>
<keyword evidence="1" id="KW-1133">Transmembrane helix</keyword>
<organism evidence="2 3">
    <name type="scientific">Flagellimonas allohymeniacidonis</name>
    <dbReference type="NCBI Taxonomy" id="2517819"/>
    <lineage>
        <taxon>Bacteria</taxon>
        <taxon>Pseudomonadati</taxon>
        <taxon>Bacteroidota</taxon>
        <taxon>Flavobacteriia</taxon>
        <taxon>Flavobacteriales</taxon>
        <taxon>Flavobacteriaceae</taxon>
        <taxon>Flagellimonas</taxon>
    </lineage>
</organism>
<feature type="transmembrane region" description="Helical" evidence="1">
    <location>
        <begin position="40"/>
        <end position="57"/>
    </location>
</feature>
<evidence type="ECO:0000313" key="3">
    <source>
        <dbReference type="Proteomes" id="UP000291981"/>
    </source>
</evidence>
<proteinExistence type="predicted"/>
<protein>
    <submittedName>
        <fullName evidence="2">DUF2752 domain-containing protein</fullName>
    </submittedName>
</protein>
<feature type="transmembrane region" description="Helical" evidence="1">
    <location>
        <begin position="64"/>
        <end position="83"/>
    </location>
</feature>
<reference evidence="2 3" key="1">
    <citation type="submission" date="2019-02" db="EMBL/GenBank/DDBJ databases">
        <title>Draft genome sequence of Muricauda sp. 176CP4-71.</title>
        <authorList>
            <person name="Park J.-S."/>
        </authorList>
    </citation>
    <scope>NUCLEOTIDE SEQUENCE [LARGE SCALE GENOMIC DNA]</scope>
    <source>
        <strain evidence="2 3">176CP4-71</strain>
    </source>
</reference>
<keyword evidence="1" id="KW-0812">Transmembrane</keyword>
<evidence type="ECO:0000256" key="1">
    <source>
        <dbReference type="SAM" id="Phobius"/>
    </source>
</evidence>
<dbReference type="Proteomes" id="UP000291981">
    <property type="component" value="Unassembled WGS sequence"/>
</dbReference>
<dbReference type="OrthoDB" id="9815897at2"/>
<keyword evidence="3" id="KW-1185">Reference proteome</keyword>
<dbReference type="EMBL" id="SGIU01000001">
    <property type="protein sequence ID" value="TAI49348.1"/>
    <property type="molecule type" value="Genomic_DNA"/>
</dbReference>
<comment type="caution">
    <text evidence="2">The sequence shown here is derived from an EMBL/GenBank/DDBJ whole genome shotgun (WGS) entry which is preliminary data.</text>
</comment>
<dbReference type="AlphaFoldDB" id="A0A4Q8QJ70"/>
<keyword evidence="1" id="KW-0472">Membrane</keyword>
<dbReference type="Pfam" id="PF10825">
    <property type="entry name" value="DUF2752"/>
    <property type="match status" value="1"/>
</dbReference>
<name>A0A4Q8QJ70_9FLAO</name>